<evidence type="ECO:0008006" key="3">
    <source>
        <dbReference type="Google" id="ProtNLM"/>
    </source>
</evidence>
<dbReference type="Gene3D" id="3.60.15.10">
    <property type="entry name" value="Ribonuclease Z/Hydroxyacylglutathione hydrolase-like"/>
    <property type="match status" value="1"/>
</dbReference>
<reference evidence="1 2" key="1">
    <citation type="journal article" date="2016" name="Nat. Commun.">
        <title>Thousands of microbial genomes shed light on interconnected biogeochemical processes in an aquifer system.</title>
        <authorList>
            <person name="Anantharaman K."/>
            <person name="Brown C.T."/>
            <person name="Hug L.A."/>
            <person name="Sharon I."/>
            <person name="Castelle C.J."/>
            <person name="Probst A.J."/>
            <person name="Thomas B.C."/>
            <person name="Singh A."/>
            <person name="Wilkins M.J."/>
            <person name="Karaoz U."/>
            <person name="Brodie E.L."/>
            <person name="Williams K.H."/>
            <person name="Hubbard S.S."/>
            <person name="Banfield J.F."/>
        </authorList>
    </citation>
    <scope>NUCLEOTIDE SEQUENCE [LARGE SCALE GENOMIC DNA]</scope>
</reference>
<dbReference type="SUPFAM" id="SSF56281">
    <property type="entry name" value="Metallo-hydrolase/oxidoreductase"/>
    <property type="match status" value="1"/>
</dbReference>
<dbReference type="PANTHER" id="PTHR42967:SF1">
    <property type="entry name" value="MBL FOLD METALLO-HYDROLASE"/>
    <property type="match status" value="1"/>
</dbReference>
<dbReference type="AlphaFoldDB" id="A0A1F6AH30"/>
<evidence type="ECO:0000313" key="1">
    <source>
        <dbReference type="EMBL" id="OGG23713.1"/>
    </source>
</evidence>
<comment type="caution">
    <text evidence="1">The sequence shown here is derived from an EMBL/GenBank/DDBJ whole genome shotgun (WGS) entry which is preliminary data.</text>
</comment>
<organism evidence="1 2">
    <name type="scientific">Candidatus Gottesmanbacteria bacterium RIFCSPLOWO2_01_FULL_43_11b</name>
    <dbReference type="NCBI Taxonomy" id="1798392"/>
    <lineage>
        <taxon>Bacteria</taxon>
        <taxon>Candidatus Gottesmaniibacteriota</taxon>
    </lineage>
</organism>
<dbReference type="Proteomes" id="UP000178759">
    <property type="component" value="Unassembled WGS sequence"/>
</dbReference>
<gene>
    <name evidence="1" type="ORF">A3A79_00705</name>
</gene>
<proteinExistence type="predicted"/>
<evidence type="ECO:0000313" key="2">
    <source>
        <dbReference type="Proteomes" id="UP000178759"/>
    </source>
</evidence>
<dbReference type="InterPro" id="IPR036866">
    <property type="entry name" value="RibonucZ/Hydroxyglut_hydro"/>
</dbReference>
<accession>A0A1F6AH30</accession>
<dbReference type="Pfam" id="PF13483">
    <property type="entry name" value="Lactamase_B_3"/>
    <property type="match status" value="1"/>
</dbReference>
<dbReference type="STRING" id="1798392.A3A79_00705"/>
<protein>
    <recommendedName>
        <fullName evidence="3">Lactamase</fullName>
    </recommendedName>
</protein>
<dbReference type="EMBL" id="MFJV01000001">
    <property type="protein sequence ID" value="OGG23713.1"/>
    <property type="molecule type" value="Genomic_DNA"/>
</dbReference>
<dbReference type="PANTHER" id="PTHR42967">
    <property type="entry name" value="METAL DEPENDENT HYDROLASE"/>
    <property type="match status" value="1"/>
</dbReference>
<name>A0A1F6AH30_9BACT</name>
<sequence>MDITPLGHASFRIRGKHTTVVTDPYDSGYVGLKFPKHTSADIVTVSHGHHDHNKKDQIEGSPYIVSGAGEYEIKGTSIIGLSTFHDEKNGKERGSNTIYRIDMDGISIAHLGDLGHTLAAAIVDELDGVDILLIPVGGIYTIDAHQAAEVVSEIDPKIVIPMHYGRKELNQKQFSTLAPVSVFLKETGKDPVAPQNKLSISKDKLPAEMLVVVLE</sequence>